<evidence type="ECO:0000256" key="1">
    <source>
        <dbReference type="ARBA" id="ARBA00004776"/>
    </source>
</evidence>
<sequence>MQKNSVQIQSVIFQNEKESLYKAIKAIDNAVRVNREADGLLGDLRLYYGDASPEPVFMEKDIKYIKEELCRNISFEYKFFGFNSGSAKGHNILAETCNTDYIMIMNPDVILSAHFWGEIFKPFALDKTGMVEARQTPLEHQKEYDIKTGETDWATTACALIRTSIFKDLKGFDSDTFFLYCDDLDFSWRLRLEGFSIIYQPLAPVFHAKRLSHNASWQPTSAERYYSMEAAVLMAYKWSNPSRVKELLEVFKKGGELERKVVEEFMKRKNSGKLPEPIDKNHKIARFYGDFYSKNRYIL</sequence>
<keyword evidence="4" id="KW-0808">Transferase</keyword>
<evidence type="ECO:0000256" key="2">
    <source>
        <dbReference type="ARBA" id="ARBA00006739"/>
    </source>
</evidence>
<evidence type="ECO:0000313" key="6">
    <source>
        <dbReference type="Proteomes" id="UP000184342"/>
    </source>
</evidence>
<comment type="pathway">
    <text evidence="1">Cell wall biogenesis; cell wall polysaccharide biosynthesis.</text>
</comment>
<keyword evidence="6" id="KW-1185">Reference proteome</keyword>
<dbReference type="PANTHER" id="PTHR43179">
    <property type="entry name" value="RHAMNOSYLTRANSFERASE WBBL"/>
    <property type="match status" value="1"/>
</dbReference>
<dbReference type="PANTHER" id="PTHR43179:SF12">
    <property type="entry name" value="GALACTOFURANOSYLTRANSFERASE GLFT2"/>
    <property type="match status" value="1"/>
</dbReference>
<keyword evidence="3" id="KW-0328">Glycosyltransferase</keyword>
<evidence type="ECO:0000313" key="5">
    <source>
        <dbReference type="EMBL" id="SHJ17369.1"/>
    </source>
</evidence>
<dbReference type="GO" id="GO:0016757">
    <property type="term" value="F:glycosyltransferase activity"/>
    <property type="evidence" value="ECO:0007669"/>
    <property type="project" value="UniProtKB-KW"/>
</dbReference>
<reference evidence="5 6" key="1">
    <citation type="submission" date="2016-11" db="EMBL/GenBank/DDBJ databases">
        <authorList>
            <person name="Jaros S."/>
            <person name="Januszkiewicz K."/>
            <person name="Wedrychowicz H."/>
        </authorList>
    </citation>
    <scope>NUCLEOTIDE SEQUENCE [LARGE SCALE GENOMIC DNA]</scope>
    <source>
        <strain evidence="5 6">DSM 15970</strain>
    </source>
</reference>
<evidence type="ECO:0000256" key="3">
    <source>
        <dbReference type="ARBA" id="ARBA00022676"/>
    </source>
</evidence>
<dbReference type="RefSeq" id="WP_073993700.1">
    <property type="nucleotide sequence ID" value="NZ_FQYT01000014.1"/>
</dbReference>
<dbReference type="OrthoDB" id="9771846at2"/>
<dbReference type="InterPro" id="IPR029044">
    <property type="entry name" value="Nucleotide-diphossugar_trans"/>
</dbReference>
<organism evidence="5 6">
    <name type="scientific">Parasporobacterium paucivorans DSM 15970</name>
    <dbReference type="NCBI Taxonomy" id="1122934"/>
    <lineage>
        <taxon>Bacteria</taxon>
        <taxon>Bacillati</taxon>
        <taxon>Bacillota</taxon>
        <taxon>Clostridia</taxon>
        <taxon>Lachnospirales</taxon>
        <taxon>Lachnospiraceae</taxon>
        <taxon>Parasporobacterium</taxon>
    </lineage>
</organism>
<proteinExistence type="inferred from homology"/>
<gene>
    <name evidence="5" type="ORF">SAMN02745691_01456</name>
</gene>
<dbReference type="Proteomes" id="UP000184342">
    <property type="component" value="Unassembled WGS sequence"/>
</dbReference>
<dbReference type="AlphaFoldDB" id="A0A1M6H5I4"/>
<dbReference type="SUPFAM" id="SSF53448">
    <property type="entry name" value="Nucleotide-diphospho-sugar transferases"/>
    <property type="match status" value="1"/>
</dbReference>
<dbReference type="STRING" id="1122934.SAMN02745691_01456"/>
<dbReference type="EMBL" id="FQYT01000014">
    <property type="protein sequence ID" value="SHJ17369.1"/>
    <property type="molecule type" value="Genomic_DNA"/>
</dbReference>
<protein>
    <recommendedName>
        <fullName evidence="7">Glycosyltransferase, GT2 family</fullName>
    </recommendedName>
</protein>
<accession>A0A1M6H5I4</accession>
<comment type="similarity">
    <text evidence="2">Belongs to the glycosyltransferase 2 family.</text>
</comment>
<name>A0A1M6H5I4_9FIRM</name>
<evidence type="ECO:0008006" key="7">
    <source>
        <dbReference type="Google" id="ProtNLM"/>
    </source>
</evidence>
<dbReference type="Gene3D" id="3.90.550.10">
    <property type="entry name" value="Spore Coat Polysaccharide Biosynthesis Protein SpsA, Chain A"/>
    <property type="match status" value="1"/>
</dbReference>
<evidence type="ECO:0000256" key="4">
    <source>
        <dbReference type="ARBA" id="ARBA00022679"/>
    </source>
</evidence>